<protein>
    <submittedName>
        <fullName evidence="2">Uncharacterized protein</fullName>
    </submittedName>
</protein>
<dbReference type="AlphaFoldDB" id="A0A0N9XY05"/>
<name>A0A0N9XY05_MYCFO</name>
<keyword evidence="3" id="KW-1185">Reference proteome</keyword>
<evidence type="ECO:0000313" key="3">
    <source>
        <dbReference type="Proteomes" id="UP000057134"/>
    </source>
</evidence>
<dbReference type="PATRIC" id="fig|1766.6.peg.1259"/>
<organism evidence="2 3">
    <name type="scientific">Mycolicibacterium fortuitum</name>
    <name type="common">Mycobacterium fortuitum</name>
    <dbReference type="NCBI Taxonomy" id="1766"/>
    <lineage>
        <taxon>Bacteria</taxon>
        <taxon>Bacillati</taxon>
        <taxon>Actinomycetota</taxon>
        <taxon>Actinomycetes</taxon>
        <taxon>Mycobacteriales</taxon>
        <taxon>Mycobacteriaceae</taxon>
        <taxon>Mycolicibacterium</taxon>
    </lineage>
</organism>
<dbReference type="EMBL" id="CP011269">
    <property type="protein sequence ID" value="ALI25125.1"/>
    <property type="molecule type" value="Genomic_DNA"/>
</dbReference>
<dbReference type="Proteomes" id="UP000057134">
    <property type="component" value="Chromosome"/>
</dbReference>
<accession>A0A0N9XY05</accession>
<evidence type="ECO:0000313" key="2">
    <source>
        <dbReference type="EMBL" id="ALI25125.1"/>
    </source>
</evidence>
<evidence type="ECO:0000256" key="1">
    <source>
        <dbReference type="SAM" id="MobiDB-lite"/>
    </source>
</evidence>
<proteinExistence type="predicted"/>
<dbReference type="KEGG" id="mft:XA26_12720"/>
<feature type="region of interest" description="Disordered" evidence="1">
    <location>
        <begin position="1"/>
        <end position="45"/>
    </location>
</feature>
<sequence>MGADGVTESPQLVRFRARHAANPTKGSQPAGNPICPARDCQSAER</sequence>
<reference evidence="2 3" key="1">
    <citation type="journal article" date="2015" name="MBio">
        <title>Enzymatic Degradation of Phenazines Can Generate Energy and Protect Sensitive Organisms from Toxicity.</title>
        <authorList>
            <person name="Costa K.C."/>
            <person name="Bergkessel M."/>
            <person name="Saunders S."/>
            <person name="Korlach J."/>
            <person name="Newman D.K."/>
        </authorList>
    </citation>
    <scope>NUCLEOTIDE SEQUENCE [LARGE SCALE GENOMIC DNA]</scope>
    <source>
        <strain evidence="2 3">CT6</strain>
    </source>
</reference>
<gene>
    <name evidence="2" type="ORF">XA26_12720</name>
</gene>